<dbReference type="PANTHER" id="PTHR34139:SF1">
    <property type="entry name" value="RNASE MJ1380-RELATED"/>
    <property type="match status" value="1"/>
</dbReference>
<dbReference type="AlphaFoldDB" id="A0A5J6V821"/>
<sequence>MTSTDDRSGPRKHERDLWTIEDLIDVCDSAAALVSRGEEVYRQDRLLRLASEAILIRLGEGISRLPEDVLNLEPGIPRSAIRGMRNRTVHEYQRIDHELVWRTLRDFLPGLREQFVRLHAELLRGL</sequence>
<dbReference type="GO" id="GO:0110001">
    <property type="term" value="C:toxin-antitoxin complex"/>
    <property type="evidence" value="ECO:0007669"/>
    <property type="project" value="InterPro"/>
</dbReference>
<evidence type="ECO:0000256" key="2">
    <source>
        <dbReference type="ARBA" id="ARBA00022649"/>
    </source>
</evidence>
<dbReference type="EMBL" id="CP044427">
    <property type="protein sequence ID" value="QFG69717.1"/>
    <property type="molecule type" value="Genomic_DNA"/>
</dbReference>
<keyword evidence="3" id="KW-0540">Nuclease</keyword>
<accession>A0A5J6V821</accession>
<dbReference type="GO" id="GO:0016787">
    <property type="term" value="F:hydrolase activity"/>
    <property type="evidence" value="ECO:0007669"/>
    <property type="project" value="UniProtKB-KW"/>
</dbReference>
<keyword evidence="2" id="KW-1277">Toxin-antitoxin system</keyword>
<evidence type="ECO:0000256" key="1">
    <source>
        <dbReference type="ARBA" id="ARBA00022553"/>
    </source>
</evidence>
<keyword evidence="8" id="KW-1185">Reference proteome</keyword>
<comment type="similarity">
    <text evidence="6">Belongs to the HepT RNase toxin family.</text>
</comment>
<evidence type="ECO:0000313" key="7">
    <source>
        <dbReference type="EMBL" id="QFG69717.1"/>
    </source>
</evidence>
<gene>
    <name evidence="7" type="ORF">FY030_14305</name>
</gene>
<dbReference type="GO" id="GO:0004540">
    <property type="term" value="F:RNA nuclease activity"/>
    <property type="evidence" value="ECO:0007669"/>
    <property type="project" value="InterPro"/>
</dbReference>
<organism evidence="7 8">
    <name type="scientific">Ornithinimicrobium pratense</name>
    <dbReference type="NCBI Taxonomy" id="2593973"/>
    <lineage>
        <taxon>Bacteria</taxon>
        <taxon>Bacillati</taxon>
        <taxon>Actinomycetota</taxon>
        <taxon>Actinomycetes</taxon>
        <taxon>Micrococcales</taxon>
        <taxon>Ornithinimicrobiaceae</taxon>
        <taxon>Ornithinimicrobium</taxon>
    </lineage>
</organism>
<dbReference type="Pfam" id="PF01934">
    <property type="entry name" value="HepT-like"/>
    <property type="match status" value="1"/>
</dbReference>
<dbReference type="InterPro" id="IPR037038">
    <property type="entry name" value="HepT-like_sf"/>
</dbReference>
<evidence type="ECO:0000256" key="6">
    <source>
        <dbReference type="ARBA" id="ARBA00024207"/>
    </source>
</evidence>
<dbReference type="OrthoDB" id="159782at2"/>
<dbReference type="InterPro" id="IPR008201">
    <property type="entry name" value="HepT-like"/>
</dbReference>
<keyword evidence="1" id="KW-0597">Phosphoprotein</keyword>
<evidence type="ECO:0000256" key="3">
    <source>
        <dbReference type="ARBA" id="ARBA00022722"/>
    </source>
</evidence>
<dbReference type="PANTHER" id="PTHR34139">
    <property type="entry name" value="UPF0331 PROTEIN MJ0127"/>
    <property type="match status" value="1"/>
</dbReference>
<dbReference type="InterPro" id="IPR051813">
    <property type="entry name" value="HepT_RNase_toxin"/>
</dbReference>
<evidence type="ECO:0000256" key="5">
    <source>
        <dbReference type="ARBA" id="ARBA00022801"/>
    </source>
</evidence>
<dbReference type="GO" id="GO:0000166">
    <property type="term" value="F:nucleotide binding"/>
    <property type="evidence" value="ECO:0007669"/>
    <property type="project" value="UniProtKB-KW"/>
</dbReference>
<proteinExistence type="inferred from homology"/>
<dbReference type="Gene3D" id="1.20.120.580">
    <property type="entry name" value="bsu32300-like"/>
    <property type="match status" value="1"/>
</dbReference>
<keyword evidence="4" id="KW-0547">Nucleotide-binding</keyword>
<dbReference type="RefSeq" id="WP_158062211.1">
    <property type="nucleotide sequence ID" value="NZ_CP044427.1"/>
</dbReference>
<dbReference type="Proteomes" id="UP000326546">
    <property type="component" value="Chromosome"/>
</dbReference>
<keyword evidence="5" id="KW-0378">Hydrolase</keyword>
<reference evidence="7 8" key="1">
    <citation type="submission" date="2019-09" db="EMBL/GenBank/DDBJ databases">
        <title>Serinicoccus pratensis sp. nov., isolated from meadow soil.</title>
        <authorList>
            <person name="Zhang W."/>
        </authorList>
    </citation>
    <scope>NUCLEOTIDE SEQUENCE [LARGE SCALE GENOMIC DNA]</scope>
    <source>
        <strain evidence="7 8">W204</strain>
    </source>
</reference>
<evidence type="ECO:0000313" key="8">
    <source>
        <dbReference type="Proteomes" id="UP000326546"/>
    </source>
</evidence>
<evidence type="ECO:0000256" key="4">
    <source>
        <dbReference type="ARBA" id="ARBA00022741"/>
    </source>
</evidence>
<dbReference type="KEGG" id="serw:FY030_14305"/>
<name>A0A5J6V821_9MICO</name>
<protein>
    <submittedName>
        <fullName evidence="7">DUF86 domain-containing protein</fullName>
    </submittedName>
</protein>